<dbReference type="GO" id="GO:0008270">
    <property type="term" value="F:zinc ion binding"/>
    <property type="evidence" value="ECO:0007669"/>
    <property type="project" value="TreeGrafter"/>
</dbReference>
<dbReference type="PANTHER" id="PTHR38430:SF1">
    <property type="entry name" value="PROTEIN-ARGININE KINASE ACTIVATOR PROTEIN"/>
    <property type="match status" value="1"/>
</dbReference>
<gene>
    <name evidence="4" type="ORF">DYE49_07770</name>
    <name evidence="3" type="ORF">HNP77_000265</name>
</gene>
<evidence type="ECO:0000313" key="4">
    <source>
        <dbReference type="EMBL" id="QOS40361.1"/>
    </source>
</evidence>
<dbReference type="AlphaFoldDB" id="A0A840SEP9"/>
<dbReference type="GO" id="GO:0016301">
    <property type="term" value="F:kinase activity"/>
    <property type="evidence" value="ECO:0007669"/>
    <property type="project" value="UniProtKB-KW"/>
</dbReference>
<dbReference type="PIRSF" id="PIRSF015034">
    <property type="entry name" value="YacH"/>
    <property type="match status" value="1"/>
</dbReference>
<keyword evidence="3" id="KW-0808">Transferase</keyword>
<keyword evidence="1" id="KW-0227">DNA damage</keyword>
<keyword evidence="4" id="KW-0067">ATP-binding</keyword>
<dbReference type="GO" id="GO:0005507">
    <property type="term" value="F:copper ion binding"/>
    <property type="evidence" value="ECO:0007669"/>
    <property type="project" value="TreeGrafter"/>
</dbReference>
<dbReference type="EMBL" id="JACHFR010000001">
    <property type="protein sequence ID" value="MBB5217921.1"/>
    <property type="molecule type" value="Genomic_DNA"/>
</dbReference>
<evidence type="ECO:0000259" key="2">
    <source>
        <dbReference type="PROSITE" id="PS50151"/>
    </source>
</evidence>
<dbReference type="GO" id="GO:0046870">
    <property type="term" value="F:cadmium ion binding"/>
    <property type="evidence" value="ECO:0007669"/>
    <property type="project" value="TreeGrafter"/>
</dbReference>
<dbReference type="EMBL" id="CP031517">
    <property type="protein sequence ID" value="QOS40361.1"/>
    <property type="molecule type" value="Genomic_DNA"/>
</dbReference>
<dbReference type="Pfam" id="PF02151">
    <property type="entry name" value="UVR"/>
    <property type="match status" value="1"/>
</dbReference>
<dbReference type="GO" id="GO:1990170">
    <property type="term" value="P:stress response to cadmium ion"/>
    <property type="evidence" value="ECO:0007669"/>
    <property type="project" value="TreeGrafter"/>
</dbReference>
<dbReference type="RefSeq" id="WP_184651361.1">
    <property type="nucleotide sequence ID" value="NZ_JACHFR010000001.1"/>
</dbReference>
<accession>A0A840SEP9</accession>
<reference evidence="4 6" key="1">
    <citation type="submission" date="2018-08" db="EMBL/GenBank/DDBJ databases">
        <title>The first complete genome of Treponema rectale (CHPAT), a commensal spirochete of the bovine rectum.</title>
        <authorList>
            <person name="Staton G.J."/>
            <person name="Clegg S.R."/>
            <person name="Carter S.D."/>
            <person name="Radford A.D."/>
            <person name="Darby A."/>
            <person name="Hall N."/>
            <person name="Birtles R.J."/>
            <person name="Evans N.J."/>
        </authorList>
    </citation>
    <scope>NUCLEOTIDE SEQUENCE [LARGE SCALE GENOMIC DNA]</scope>
    <source>
        <strain evidence="4 6">CHPA</strain>
    </source>
</reference>
<sequence>MICDFCHEREAVIFLEQTTMNGQKRKVNICTECALERGITSDPSSISSSIGNLFKELANISKKIAAQDSKMCPVCGTSLGSIRKTGKAGCPECYAIFKDEIKKYLELKGISGSYTGSMPARLASFHSVLTDRIALQNKLNAALEKEDYEKAAMYRDYLKALEKTSVSGTEDSTFWREDDEN</sequence>
<name>A0A840SEP9_9SPIR</name>
<dbReference type="GO" id="GO:0009432">
    <property type="term" value="P:SOS response"/>
    <property type="evidence" value="ECO:0007669"/>
    <property type="project" value="UniProtKB-KW"/>
</dbReference>
<evidence type="ECO:0000313" key="3">
    <source>
        <dbReference type="EMBL" id="MBB5217921.1"/>
    </source>
</evidence>
<dbReference type="InterPro" id="IPR036876">
    <property type="entry name" value="UVR_dom_sf"/>
</dbReference>
<keyword evidence="4" id="KW-0378">Hydrolase</keyword>
<organism evidence="3 5">
    <name type="scientific">Treponema rectale</name>
    <dbReference type="NCBI Taxonomy" id="744512"/>
    <lineage>
        <taxon>Bacteria</taxon>
        <taxon>Pseudomonadati</taxon>
        <taxon>Spirochaetota</taxon>
        <taxon>Spirochaetia</taxon>
        <taxon>Spirochaetales</taxon>
        <taxon>Treponemataceae</taxon>
        <taxon>Treponema</taxon>
    </lineage>
</organism>
<evidence type="ECO:0000313" key="6">
    <source>
        <dbReference type="Proteomes" id="UP000593591"/>
    </source>
</evidence>
<dbReference type="Proteomes" id="UP000593591">
    <property type="component" value="Chromosome"/>
</dbReference>
<protein>
    <submittedName>
        <fullName evidence="4">DNA helicase UvrBC</fullName>
    </submittedName>
    <submittedName>
        <fullName evidence="3">Protein arginine kinase activator</fullName>
    </submittedName>
</protein>
<dbReference type="GO" id="GO:0050897">
    <property type="term" value="F:cobalt ion binding"/>
    <property type="evidence" value="ECO:0007669"/>
    <property type="project" value="TreeGrafter"/>
</dbReference>
<dbReference type="GO" id="GO:1990169">
    <property type="term" value="P:stress response to copper ion"/>
    <property type="evidence" value="ECO:0007669"/>
    <property type="project" value="TreeGrafter"/>
</dbReference>
<proteinExistence type="predicted"/>
<dbReference type="GO" id="GO:0004386">
    <property type="term" value="F:helicase activity"/>
    <property type="evidence" value="ECO:0007669"/>
    <property type="project" value="UniProtKB-KW"/>
</dbReference>
<dbReference type="PANTHER" id="PTHR38430">
    <property type="entry name" value="PROTEIN-ARGININE KINASE ACTIVATOR PROTEIN"/>
    <property type="match status" value="1"/>
</dbReference>
<evidence type="ECO:0000256" key="1">
    <source>
        <dbReference type="ARBA" id="ARBA00023236"/>
    </source>
</evidence>
<evidence type="ECO:0000313" key="5">
    <source>
        <dbReference type="Proteomes" id="UP000578697"/>
    </source>
</evidence>
<reference evidence="3 5" key="2">
    <citation type="submission" date="2020-08" db="EMBL/GenBank/DDBJ databases">
        <title>Genomic Encyclopedia of Type Strains, Phase IV (KMG-IV): sequencing the most valuable type-strain genomes for metagenomic binning, comparative biology and taxonomic classification.</title>
        <authorList>
            <person name="Goeker M."/>
        </authorList>
    </citation>
    <scope>NUCLEOTIDE SEQUENCE [LARGE SCALE GENOMIC DNA]</scope>
    <source>
        <strain evidence="3 5">DSM 103679</strain>
    </source>
</reference>
<dbReference type="InterPro" id="IPR025542">
    <property type="entry name" value="YacH"/>
</dbReference>
<keyword evidence="4" id="KW-0347">Helicase</keyword>
<feature type="domain" description="UVR" evidence="2">
    <location>
        <begin position="135"/>
        <end position="164"/>
    </location>
</feature>
<keyword evidence="1" id="KW-0742">SOS response</keyword>
<dbReference type="KEGG" id="trc:DYE49_07770"/>
<dbReference type="PROSITE" id="PS50151">
    <property type="entry name" value="UVR"/>
    <property type="match status" value="1"/>
</dbReference>
<dbReference type="Proteomes" id="UP000578697">
    <property type="component" value="Unassembled WGS sequence"/>
</dbReference>
<dbReference type="InterPro" id="IPR001943">
    <property type="entry name" value="UVR_dom"/>
</dbReference>
<keyword evidence="4" id="KW-0547">Nucleotide-binding</keyword>
<dbReference type="SUPFAM" id="SSF46600">
    <property type="entry name" value="C-terminal UvrC-binding domain of UvrB"/>
    <property type="match status" value="1"/>
</dbReference>
<keyword evidence="3" id="KW-0418">Kinase</keyword>
<keyword evidence="5" id="KW-1185">Reference proteome</keyword>